<dbReference type="GeneID" id="40313767"/>
<evidence type="ECO:0000313" key="4">
    <source>
        <dbReference type="Proteomes" id="UP000284403"/>
    </source>
</evidence>
<keyword evidence="2" id="KW-1133">Transmembrane helix</keyword>
<gene>
    <name evidence="3" type="ORF">Tco025E_00156</name>
</gene>
<sequence>MERRLPIEEERGEETTTEVLLADWLLCRSSDSSSTESLTPSLSRSAAECCDLAFQRGHGSVSGSGNGAISNGKQQKVSPNKGQKMQPCRWLLRRPSQGKTQSEVNHLRMNGRSDADGFSPLCNVPFLAQQQRGAGVRQTTPIPHFTQLCRLTGSPRTRRRVQFKLFQDPSPSQLRRLSEACTDFILVCLVLLSLILVLFF</sequence>
<reference evidence="3 4" key="1">
    <citation type="journal article" date="2018" name="BMC Genomics">
        <title>Genomic comparison of Trypanosoma conorhini and Trypanosoma rangeli to Trypanosoma cruzi strains of high and low virulence.</title>
        <authorList>
            <person name="Bradwell K.R."/>
            <person name="Koparde V.N."/>
            <person name="Matveyev A.V."/>
            <person name="Serrano M.G."/>
            <person name="Alves J.M."/>
            <person name="Parikh H."/>
            <person name="Huang B."/>
            <person name="Lee V."/>
            <person name="Espinosa-Alvarez O."/>
            <person name="Ortiz P.A."/>
            <person name="Costa-Martins A.G."/>
            <person name="Teixeira M.M."/>
            <person name="Buck G.A."/>
        </authorList>
    </citation>
    <scope>NUCLEOTIDE SEQUENCE [LARGE SCALE GENOMIC DNA]</scope>
    <source>
        <strain evidence="3 4">025E</strain>
    </source>
</reference>
<proteinExistence type="predicted"/>
<keyword evidence="2" id="KW-0812">Transmembrane</keyword>
<keyword evidence="2" id="KW-0472">Membrane</keyword>
<comment type="caution">
    <text evidence="3">The sequence shown here is derived from an EMBL/GenBank/DDBJ whole genome shotgun (WGS) entry which is preliminary data.</text>
</comment>
<evidence type="ECO:0000256" key="1">
    <source>
        <dbReference type="SAM" id="MobiDB-lite"/>
    </source>
</evidence>
<feature type="region of interest" description="Disordered" evidence="1">
    <location>
        <begin position="60"/>
        <end position="85"/>
    </location>
</feature>
<dbReference type="RefSeq" id="XP_029232801.1">
    <property type="nucleotide sequence ID" value="XM_029367105.1"/>
</dbReference>
<keyword evidence="4" id="KW-1185">Reference proteome</keyword>
<dbReference type="Proteomes" id="UP000284403">
    <property type="component" value="Unassembled WGS sequence"/>
</dbReference>
<dbReference type="EMBL" id="MKKU01000002">
    <property type="protein sequence ID" value="RNF27595.1"/>
    <property type="molecule type" value="Genomic_DNA"/>
</dbReference>
<organism evidence="3 4">
    <name type="scientific">Trypanosoma conorhini</name>
    <dbReference type="NCBI Taxonomy" id="83891"/>
    <lineage>
        <taxon>Eukaryota</taxon>
        <taxon>Discoba</taxon>
        <taxon>Euglenozoa</taxon>
        <taxon>Kinetoplastea</taxon>
        <taxon>Metakinetoplastina</taxon>
        <taxon>Trypanosomatida</taxon>
        <taxon>Trypanosomatidae</taxon>
        <taxon>Trypanosoma</taxon>
    </lineage>
</organism>
<feature type="compositionally biased region" description="Polar residues" evidence="1">
    <location>
        <begin position="67"/>
        <end position="83"/>
    </location>
</feature>
<dbReference type="AlphaFoldDB" id="A0A422QCD5"/>
<accession>A0A422QCD5</accession>
<protein>
    <submittedName>
        <fullName evidence="3">Uncharacterized protein</fullName>
    </submittedName>
</protein>
<name>A0A422QCD5_9TRYP</name>
<evidence type="ECO:0000313" key="3">
    <source>
        <dbReference type="EMBL" id="RNF27595.1"/>
    </source>
</evidence>
<evidence type="ECO:0000256" key="2">
    <source>
        <dbReference type="SAM" id="Phobius"/>
    </source>
</evidence>
<feature type="transmembrane region" description="Helical" evidence="2">
    <location>
        <begin position="180"/>
        <end position="199"/>
    </location>
</feature>